<dbReference type="PANTHER" id="PTHR43722:SF1">
    <property type="entry name" value="PROLINE IMINOPEPTIDASE"/>
    <property type="match status" value="1"/>
</dbReference>
<name>A0ABS5G1C0_9BRAD</name>
<evidence type="ECO:0000256" key="1">
    <source>
        <dbReference type="ARBA" id="ARBA00001585"/>
    </source>
</evidence>
<keyword evidence="6 11" id="KW-0031">Aminopeptidase</keyword>
<comment type="similarity">
    <text evidence="3 11 12">Belongs to the peptidase S33 family.</text>
</comment>
<evidence type="ECO:0000256" key="7">
    <source>
        <dbReference type="ARBA" id="ARBA00022490"/>
    </source>
</evidence>
<dbReference type="InterPro" id="IPR029058">
    <property type="entry name" value="AB_hydrolase_fold"/>
</dbReference>
<dbReference type="Gene3D" id="3.40.50.1820">
    <property type="entry name" value="alpha/beta hydrolase"/>
    <property type="match status" value="1"/>
</dbReference>
<comment type="subcellular location">
    <subcellularLocation>
        <location evidence="2 11">Cytoplasm</location>
    </subcellularLocation>
</comment>
<comment type="catalytic activity">
    <reaction evidence="1 11 12">
        <text>Release of N-terminal proline from a peptide.</text>
        <dbReference type="EC" id="3.4.11.5"/>
    </reaction>
</comment>
<evidence type="ECO:0000256" key="4">
    <source>
        <dbReference type="ARBA" id="ARBA00012568"/>
    </source>
</evidence>
<evidence type="ECO:0000256" key="6">
    <source>
        <dbReference type="ARBA" id="ARBA00022438"/>
    </source>
</evidence>
<evidence type="ECO:0000256" key="11">
    <source>
        <dbReference type="PIRNR" id="PIRNR006431"/>
    </source>
</evidence>
<dbReference type="NCBIfam" id="TIGR01249">
    <property type="entry name" value="pro_imino_pep_1"/>
    <property type="match status" value="1"/>
</dbReference>
<dbReference type="InterPro" id="IPR002410">
    <property type="entry name" value="Peptidase_S33"/>
</dbReference>
<dbReference type="EMBL" id="JAFCLK010000004">
    <property type="protein sequence ID" value="MBR1135103.1"/>
    <property type="molecule type" value="Genomic_DNA"/>
</dbReference>
<dbReference type="InterPro" id="IPR000073">
    <property type="entry name" value="AB_hydrolase_1"/>
</dbReference>
<reference evidence="15" key="1">
    <citation type="journal article" date="2021" name="ISME J.">
        <title>Evolutionary origin and ecological implication of a unique nif island in free-living Bradyrhizobium lineages.</title>
        <authorList>
            <person name="Tao J."/>
        </authorList>
    </citation>
    <scope>NUCLEOTIDE SEQUENCE [LARGE SCALE GENOMIC DNA]</scope>
    <source>
        <strain evidence="15">SZCCT0094</strain>
    </source>
</reference>
<comment type="caution">
    <text evidence="14">The sequence shown here is derived from an EMBL/GenBank/DDBJ whole genome shotgun (WGS) entry which is preliminary data.</text>
</comment>
<accession>A0ABS5G1C0</accession>
<organism evidence="14 15">
    <name type="scientific">Bradyrhizobium denitrificans</name>
    <dbReference type="NCBI Taxonomy" id="2734912"/>
    <lineage>
        <taxon>Bacteria</taxon>
        <taxon>Pseudomonadati</taxon>
        <taxon>Pseudomonadota</taxon>
        <taxon>Alphaproteobacteria</taxon>
        <taxon>Hyphomicrobiales</taxon>
        <taxon>Nitrobacteraceae</taxon>
        <taxon>Bradyrhizobium</taxon>
    </lineage>
</organism>
<dbReference type="PRINTS" id="PR00793">
    <property type="entry name" value="PROAMNOPTASE"/>
</dbReference>
<gene>
    <name evidence="14" type="primary">pip</name>
    <name evidence="14" type="ORF">JQ619_04935</name>
</gene>
<dbReference type="PIRSF" id="PIRSF006431">
    <property type="entry name" value="Pept_S33"/>
    <property type="match status" value="1"/>
</dbReference>
<dbReference type="RefSeq" id="WP_172236195.1">
    <property type="nucleotide sequence ID" value="NZ_JABFDP010000007.1"/>
</dbReference>
<dbReference type="InterPro" id="IPR005944">
    <property type="entry name" value="Pro_iminopeptidase"/>
</dbReference>
<proteinExistence type="inferred from homology"/>
<dbReference type="EC" id="3.4.11.5" evidence="4 11"/>
<dbReference type="Pfam" id="PF00561">
    <property type="entry name" value="Abhydrolase_1"/>
    <property type="match status" value="1"/>
</dbReference>
<keyword evidence="9 11" id="KW-0378">Hydrolase</keyword>
<evidence type="ECO:0000313" key="15">
    <source>
        <dbReference type="Proteomes" id="UP001314635"/>
    </source>
</evidence>
<evidence type="ECO:0000256" key="12">
    <source>
        <dbReference type="RuleBase" id="RU003421"/>
    </source>
</evidence>
<evidence type="ECO:0000259" key="13">
    <source>
        <dbReference type="Pfam" id="PF00561"/>
    </source>
</evidence>
<feature type="domain" description="AB hydrolase-1" evidence="13">
    <location>
        <begin position="24"/>
        <end position="284"/>
    </location>
</feature>
<dbReference type="Proteomes" id="UP001314635">
    <property type="component" value="Unassembled WGS sequence"/>
</dbReference>
<evidence type="ECO:0000313" key="14">
    <source>
        <dbReference type="EMBL" id="MBR1135103.1"/>
    </source>
</evidence>
<keyword evidence="7 11" id="KW-0963">Cytoplasm</keyword>
<evidence type="ECO:0000256" key="3">
    <source>
        <dbReference type="ARBA" id="ARBA00010088"/>
    </source>
</evidence>
<evidence type="ECO:0000256" key="9">
    <source>
        <dbReference type="ARBA" id="ARBA00022801"/>
    </source>
</evidence>
<evidence type="ECO:0000256" key="8">
    <source>
        <dbReference type="ARBA" id="ARBA00022670"/>
    </source>
</evidence>
<evidence type="ECO:0000256" key="2">
    <source>
        <dbReference type="ARBA" id="ARBA00004496"/>
    </source>
</evidence>
<dbReference type="PANTHER" id="PTHR43722">
    <property type="entry name" value="PROLINE IMINOPEPTIDASE"/>
    <property type="match status" value="1"/>
</dbReference>
<evidence type="ECO:0000256" key="10">
    <source>
        <dbReference type="ARBA" id="ARBA00029605"/>
    </source>
</evidence>
<dbReference type="SUPFAM" id="SSF53474">
    <property type="entry name" value="alpha/beta-Hydrolases"/>
    <property type="match status" value="1"/>
</dbReference>
<keyword evidence="8 11" id="KW-0645">Protease</keyword>
<sequence length="304" mass="33578">MLDVGDGHQVYWECCGNPAGKPALYLHGGPGSGVTPGQRRLFDPDAYRVVLFDQRGSGRSRPLASAPDADLSTNTTAHLIADIEALRQLHGVERWTVLGMSWGTTLGLAYARTHARRVDALVLALVTTTSRREVEWVTHDVGRIFPREWNRFASAVPDTLRHLPLADAYATLLFDADPAVCDHAAREWCAWEDAHVSLTPGHLPNPRYEDPEFRLRFARLVTHYWRHAAFLGEDQLLRDAALLNGIPGVLIHGRYDVSCPLNTAWKLSKGWTTSELQVLDDAGHGGGDTFMTAVVSALNRFAAL</sequence>
<dbReference type="GO" id="GO:0004177">
    <property type="term" value="F:aminopeptidase activity"/>
    <property type="evidence" value="ECO:0007669"/>
    <property type="project" value="UniProtKB-KW"/>
</dbReference>
<keyword evidence="15" id="KW-1185">Reference proteome</keyword>
<evidence type="ECO:0000256" key="5">
    <source>
        <dbReference type="ARBA" id="ARBA00021843"/>
    </source>
</evidence>
<protein>
    <recommendedName>
        <fullName evidence="5 11">Proline iminopeptidase</fullName>
        <shortName evidence="11">PIP</shortName>
        <ecNumber evidence="4 11">3.4.11.5</ecNumber>
    </recommendedName>
    <alternativeName>
        <fullName evidence="10 11">Prolyl aminopeptidase</fullName>
    </alternativeName>
</protein>